<dbReference type="Proteomes" id="UP000316714">
    <property type="component" value="Unassembled WGS sequence"/>
</dbReference>
<reference evidence="4 5" key="1">
    <citation type="submission" date="2019-02" db="EMBL/GenBank/DDBJ databases">
        <title>Deep-cultivation of Planctomycetes and their phenomic and genomic characterization uncovers novel biology.</title>
        <authorList>
            <person name="Wiegand S."/>
            <person name="Jogler M."/>
            <person name="Boedeker C."/>
            <person name="Pinto D."/>
            <person name="Vollmers J."/>
            <person name="Rivas-Marin E."/>
            <person name="Kohn T."/>
            <person name="Peeters S.H."/>
            <person name="Heuer A."/>
            <person name="Rast P."/>
            <person name="Oberbeckmann S."/>
            <person name="Bunk B."/>
            <person name="Jeske O."/>
            <person name="Meyerdierks A."/>
            <person name="Storesund J.E."/>
            <person name="Kallscheuer N."/>
            <person name="Luecker S."/>
            <person name="Lage O.M."/>
            <person name="Pohl T."/>
            <person name="Merkel B.J."/>
            <person name="Hornburger P."/>
            <person name="Mueller R.-W."/>
            <person name="Bruemmer F."/>
            <person name="Labrenz M."/>
            <person name="Spormann A.M."/>
            <person name="Op Den Camp H."/>
            <person name="Overmann J."/>
            <person name="Amann R."/>
            <person name="Jetten M.S.M."/>
            <person name="Mascher T."/>
            <person name="Medema M.H."/>
            <person name="Devos D.P."/>
            <person name="Kaster A.-K."/>
            <person name="Ovreas L."/>
            <person name="Rohde M."/>
            <person name="Galperin M.Y."/>
            <person name="Jogler C."/>
        </authorList>
    </citation>
    <scope>NUCLEOTIDE SEQUENCE [LARGE SCALE GENOMIC DNA]</scope>
    <source>
        <strain evidence="4 5">KOR34</strain>
    </source>
</reference>
<feature type="modified residue" description="4-aspartylphosphate" evidence="2">
    <location>
        <position position="72"/>
    </location>
</feature>
<dbReference type="GO" id="GO:0000160">
    <property type="term" value="P:phosphorelay signal transduction system"/>
    <property type="evidence" value="ECO:0007669"/>
    <property type="project" value="InterPro"/>
</dbReference>
<keyword evidence="4" id="KW-0418">Kinase</keyword>
<gene>
    <name evidence="4" type="primary">todS</name>
    <name evidence="4" type="ORF">KOR34_19490</name>
</gene>
<dbReference type="PROSITE" id="PS50110">
    <property type="entry name" value="RESPONSE_REGULATORY"/>
    <property type="match status" value="1"/>
</dbReference>
<evidence type="ECO:0000256" key="2">
    <source>
        <dbReference type="PROSITE-ProRule" id="PRU00169"/>
    </source>
</evidence>
<keyword evidence="1 2" id="KW-0597">Phosphoprotein</keyword>
<dbReference type="InterPro" id="IPR050595">
    <property type="entry name" value="Bact_response_regulator"/>
</dbReference>
<dbReference type="PANTHER" id="PTHR44591">
    <property type="entry name" value="STRESS RESPONSE REGULATOR PROTEIN 1"/>
    <property type="match status" value="1"/>
</dbReference>
<organism evidence="4 5">
    <name type="scientific">Posidoniimonas corsicana</name>
    <dbReference type="NCBI Taxonomy" id="1938618"/>
    <lineage>
        <taxon>Bacteria</taxon>
        <taxon>Pseudomonadati</taxon>
        <taxon>Planctomycetota</taxon>
        <taxon>Planctomycetia</taxon>
        <taxon>Pirellulales</taxon>
        <taxon>Lacipirellulaceae</taxon>
        <taxon>Posidoniimonas</taxon>
    </lineage>
</organism>
<evidence type="ECO:0000313" key="4">
    <source>
        <dbReference type="EMBL" id="TWT37003.1"/>
    </source>
</evidence>
<dbReference type="CDD" id="cd00156">
    <property type="entry name" value="REC"/>
    <property type="match status" value="1"/>
</dbReference>
<dbReference type="SMART" id="SM00448">
    <property type="entry name" value="REC"/>
    <property type="match status" value="1"/>
</dbReference>
<dbReference type="GO" id="GO:0004673">
    <property type="term" value="F:protein histidine kinase activity"/>
    <property type="evidence" value="ECO:0007669"/>
    <property type="project" value="UniProtKB-EC"/>
</dbReference>
<protein>
    <submittedName>
        <fullName evidence="4">Sensor histidine kinase TodS</fullName>
        <ecNumber evidence="4">2.7.13.3</ecNumber>
    </submittedName>
</protein>
<accession>A0A5C5VFY3</accession>
<dbReference type="AlphaFoldDB" id="A0A5C5VFY3"/>
<dbReference type="Pfam" id="PF00072">
    <property type="entry name" value="Response_reg"/>
    <property type="match status" value="1"/>
</dbReference>
<dbReference type="EMBL" id="SIHJ01000001">
    <property type="protein sequence ID" value="TWT37003.1"/>
    <property type="molecule type" value="Genomic_DNA"/>
</dbReference>
<dbReference type="InterPro" id="IPR011006">
    <property type="entry name" value="CheY-like_superfamily"/>
</dbReference>
<evidence type="ECO:0000313" key="5">
    <source>
        <dbReference type="Proteomes" id="UP000316714"/>
    </source>
</evidence>
<keyword evidence="4" id="KW-0808">Transferase</keyword>
<dbReference type="InterPro" id="IPR001789">
    <property type="entry name" value="Sig_transdc_resp-reg_receiver"/>
</dbReference>
<evidence type="ECO:0000256" key="1">
    <source>
        <dbReference type="ARBA" id="ARBA00022553"/>
    </source>
</evidence>
<dbReference type="Gene3D" id="3.40.50.2300">
    <property type="match status" value="1"/>
</dbReference>
<dbReference type="PANTHER" id="PTHR44591:SF23">
    <property type="entry name" value="CHEY SUBFAMILY"/>
    <property type="match status" value="1"/>
</dbReference>
<feature type="domain" description="Response regulatory" evidence="3">
    <location>
        <begin position="23"/>
        <end position="139"/>
    </location>
</feature>
<evidence type="ECO:0000259" key="3">
    <source>
        <dbReference type="PROSITE" id="PS50110"/>
    </source>
</evidence>
<proteinExistence type="predicted"/>
<dbReference type="EC" id="2.7.13.3" evidence="4"/>
<comment type="caution">
    <text evidence="4">The sequence shown here is derived from an EMBL/GenBank/DDBJ whole genome shotgun (WGS) entry which is preliminary data.</text>
</comment>
<name>A0A5C5VFY3_9BACT</name>
<sequence length="147" mass="16494">MSTLLDYQMSRIATEHAATRTPRVLCIDDDPDIHTSIELALGRYDVAVEHSYYGMQGIVDALGQGPDLIISDVAMPNGDGRYLVENLRRNTATAQTPIIVLSGMRDPAIRSRLLRDGVNAFLPKPVRSTELIRQISEFIELRERDDR</sequence>
<keyword evidence="5" id="KW-1185">Reference proteome</keyword>
<dbReference type="SUPFAM" id="SSF52172">
    <property type="entry name" value="CheY-like"/>
    <property type="match status" value="1"/>
</dbReference>